<feature type="signal peptide" evidence="1">
    <location>
        <begin position="1"/>
        <end position="28"/>
    </location>
</feature>
<sequence>MIKRLVSILFVSMCVHGQLLIVPMSVNAENNPTQDSLTVSETYTIDVGSQVSEYLQVSRSSNGNRYVGQLQYSGKASIINGKILAEYKGYIEQPSHVAISTQDNYTYSANNAMNISHIQFISLEEWIPETLSISQSINGMDYSGEIAYTGDAQLIGDEMIFYYEGIIEADS</sequence>
<dbReference type="EMBL" id="CP102453">
    <property type="protein sequence ID" value="UUX34373.1"/>
    <property type="molecule type" value="Genomic_DNA"/>
</dbReference>
<feature type="chain" id="PRO_5045110829" evidence="1">
    <location>
        <begin position="29"/>
        <end position="171"/>
    </location>
</feature>
<reference evidence="2 3" key="1">
    <citation type="submission" date="2022-08" db="EMBL/GenBank/DDBJ databases">
        <title>Aerococcaceae sp. nov isolated from spoiled eye mask.</title>
        <authorList>
            <person name="Zhou G."/>
            <person name="Xie X.-B."/>
            <person name="Shi Q.-S."/>
            <person name="Wang Y.-S."/>
            <person name="Wen X."/>
            <person name="Peng H."/>
            <person name="Yang X.-J."/>
            <person name="Tao H.-B."/>
            <person name="Huang X.-M."/>
        </authorList>
    </citation>
    <scope>NUCLEOTIDE SEQUENCE [LARGE SCALE GENOMIC DNA]</scope>
    <source>
        <strain evidence="3">DM20194951</strain>
    </source>
</reference>
<evidence type="ECO:0000313" key="2">
    <source>
        <dbReference type="EMBL" id="UUX34373.1"/>
    </source>
</evidence>
<keyword evidence="1" id="KW-0732">Signal</keyword>
<protein>
    <submittedName>
        <fullName evidence="2">Uncharacterized protein</fullName>
    </submittedName>
</protein>
<accession>A0ABY5P6K3</accession>
<organism evidence="2 3">
    <name type="scientific">Fundicoccus culcitae</name>
    <dbReference type="NCBI Taxonomy" id="2969821"/>
    <lineage>
        <taxon>Bacteria</taxon>
        <taxon>Bacillati</taxon>
        <taxon>Bacillota</taxon>
        <taxon>Bacilli</taxon>
        <taxon>Lactobacillales</taxon>
        <taxon>Aerococcaceae</taxon>
        <taxon>Fundicoccus</taxon>
    </lineage>
</organism>
<gene>
    <name evidence="2" type="ORF">NRE15_01605</name>
</gene>
<keyword evidence="3" id="KW-1185">Reference proteome</keyword>
<dbReference type="Proteomes" id="UP001315967">
    <property type="component" value="Chromosome"/>
</dbReference>
<proteinExistence type="predicted"/>
<name>A0ABY5P6K3_9LACT</name>
<dbReference type="RefSeq" id="WP_313793876.1">
    <property type="nucleotide sequence ID" value="NZ_CP102453.1"/>
</dbReference>
<evidence type="ECO:0000256" key="1">
    <source>
        <dbReference type="SAM" id="SignalP"/>
    </source>
</evidence>
<evidence type="ECO:0000313" key="3">
    <source>
        <dbReference type="Proteomes" id="UP001315967"/>
    </source>
</evidence>